<dbReference type="Gene3D" id="3.40.50.1820">
    <property type="entry name" value="alpha/beta hydrolase"/>
    <property type="match status" value="1"/>
</dbReference>
<dbReference type="InterPro" id="IPR029058">
    <property type="entry name" value="AB_hydrolase_fold"/>
</dbReference>
<dbReference type="GO" id="GO:0004252">
    <property type="term" value="F:serine-type endopeptidase activity"/>
    <property type="evidence" value="ECO:0007669"/>
    <property type="project" value="TreeGrafter"/>
</dbReference>
<feature type="region of interest" description="Disordered" evidence="2">
    <location>
        <begin position="449"/>
        <end position="476"/>
    </location>
</feature>
<evidence type="ECO:0000256" key="2">
    <source>
        <dbReference type="SAM" id="MobiDB-lite"/>
    </source>
</evidence>
<dbReference type="Proteomes" id="UP000030747">
    <property type="component" value="Unassembled WGS sequence"/>
</dbReference>
<dbReference type="VEuPathDB" id="ToxoDB:ETH2_1586900"/>
<dbReference type="InterPro" id="IPR001375">
    <property type="entry name" value="Peptidase_S9_cat"/>
</dbReference>
<name>U6L1Q5_EIMTE</name>
<feature type="compositionally biased region" description="Basic residues" evidence="2">
    <location>
        <begin position="1"/>
        <end position="14"/>
    </location>
</feature>
<dbReference type="EMBL" id="HG675722">
    <property type="protein sequence ID" value="CDJ42514.1"/>
    <property type="molecule type" value="Genomic_DNA"/>
</dbReference>
<dbReference type="MEROPS" id="S09.004"/>
<dbReference type="RefSeq" id="XP_013233264.1">
    <property type="nucleotide sequence ID" value="XM_013377810.1"/>
</dbReference>
<proteinExistence type="predicted"/>
<sequence length="977" mass="107105">MPQRKRHGKQHHQQQQKQERQQQQQQQQQQERQQQQPQQQHQQLRQNVERQQLREVKKNEPRPQHKGEDRHAHLQHEQEDGRQQPAPKDTAPADSANSLAEEVHRRLRACSANAIDVASAQMYGEGPDGCPTFIRCSGSQRVVDKKRRLLISWAPTTQLPPTAIPVDSQPALEFYSPSGQFVAQVTSVPPPENKGVSSGGGTSAAPLHRLEVWGAAGKGDLGCAMCLFAPHGIPWLSPYGGGCFCSQDENLLLYVAEAAQKDACPPLDSYLYKDTWGEQLLQHSRGRVVVGSITPPTLAPLQPRHRSASYAQASFVPDGSAVICTEIPSAPYRLGLKFCINRRSAVFLADFPTGGVARALRALGASEKGPQGPLQPTWLQISNEEDWAAWEARICDLPSHPPGQLLAFEVVYMALSDDSKEKRPHFGNARLRVAIVARENPESPWVVKSRKTLVSPSPSSSFQSRHGKSSEASNGEFAPTTVQSVCVAGPQKESSSVAAAHSLKAFEGLCCTQLPPWRSRGFLVMNTFRGCRQTVVAIPTGLQAGEARVKRVHFEGAQGPKAPADVKAAVAAATVGDVLLRDIRGPWLLVQTSSPVHVPILAIAKLRELNFNEEEGSDGDSLDPPHVAEVVDAVSLRGGSKGAFNGAVKKLQLHMLTLSLYHLDHQRHWLVRLGRPPKGPEEPSLAVLIHGGPHSCASCMYNREVLFLTTLGFDVLVVNYRGSAGFGQDELVSLHGRAGRQDVEDVAQIVQQVINKFGYDSKRCAAVGGSHGGFLCCHLIGQFPKLFSAASTRNPVTYVPGMYTASDIPDFVFPVSCGEDFDFAKTPSAEALVKMQRLSPTEFVGTVQTPLLLALGAKDQRNKEVHLRTVVEGPDRCSTKRTRTYTGSNFQCRTWSQAPTLLVSMFLTKNVVEPLEVPPSQGLLFWRLLSAHGKKNKLLWYPEDNHSLDLPVTDADYWANTAAWFLEHVPQPVLPPV</sequence>
<dbReference type="GeneID" id="25252001"/>
<accession>U6L1Q5</accession>
<dbReference type="AlphaFoldDB" id="U6L1Q5"/>
<evidence type="ECO:0000313" key="5">
    <source>
        <dbReference type="Proteomes" id="UP000030747"/>
    </source>
</evidence>
<dbReference type="SUPFAM" id="SSF53474">
    <property type="entry name" value="alpha/beta-Hydrolases"/>
    <property type="match status" value="1"/>
</dbReference>
<feature type="domain" description="Peptidase S9 prolyl oligopeptidase catalytic" evidence="3">
    <location>
        <begin position="703"/>
        <end position="861"/>
    </location>
</feature>
<dbReference type="Pfam" id="PF00326">
    <property type="entry name" value="Peptidase_S9"/>
    <property type="match status" value="1"/>
</dbReference>
<reference evidence="4" key="1">
    <citation type="submission" date="2013-10" db="EMBL/GenBank/DDBJ databases">
        <title>Genomic analysis of the causative agents of coccidiosis in chickens.</title>
        <authorList>
            <person name="Reid A.J."/>
            <person name="Blake D."/>
            <person name="Billington K."/>
            <person name="Browne H."/>
            <person name="Dunn M."/>
            <person name="Hung S."/>
            <person name="Kawahara F."/>
            <person name="Miranda-Saavedra D."/>
            <person name="Mourier T."/>
            <person name="Nagra H."/>
            <person name="Otto T.D."/>
            <person name="Rawlings N."/>
            <person name="Sanchez A."/>
            <person name="Sanders M."/>
            <person name="Subramaniam C."/>
            <person name="Tay Y."/>
            <person name="Dear P."/>
            <person name="Doerig C."/>
            <person name="Gruber A."/>
            <person name="Parkinson J."/>
            <person name="Shirley M."/>
            <person name="Wan K.L."/>
            <person name="Berriman M."/>
            <person name="Tomley F."/>
            <person name="Pain A."/>
        </authorList>
    </citation>
    <scope>NUCLEOTIDE SEQUENCE [LARGE SCALE GENOMIC DNA]</scope>
    <source>
        <strain evidence="4">Houghton</strain>
    </source>
</reference>
<dbReference type="VEuPathDB" id="ToxoDB:ETH_00014220"/>
<keyword evidence="1" id="KW-0378">Hydrolase</keyword>
<dbReference type="PANTHER" id="PTHR42776:SF4">
    <property type="entry name" value="ACYLAMINO-ACID-RELEASING ENZYME"/>
    <property type="match status" value="1"/>
</dbReference>
<gene>
    <name evidence="4" type="ORF">ETH_00014220</name>
</gene>
<dbReference type="OMA" id="PHSCASC"/>
<evidence type="ECO:0000313" key="4">
    <source>
        <dbReference type="EMBL" id="CDJ42514.1"/>
    </source>
</evidence>
<reference evidence="4" key="2">
    <citation type="submission" date="2013-10" db="EMBL/GenBank/DDBJ databases">
        <authorList>
            <person name="Aslett M."/>
        </authorList>
    </citation>
    <scope>NUCLEOTIDE SEQUENCE [LARGE SCALE GENOMIC DNA]</scope>
    <source>
        <strain evidence="4">Houghton</strain>
    </source>
</reference>
<dbReference type="GO" id="GO:0006508">
    <property type="term" value="P:proteolysis"/>
    <property type="evidence" value="ECO:0007669"/>
    <property type="project" value="InterPro"/>
</dbReference>
<feature type="region of interest" description="Disordered" evidence="2">
    <location>
        <begin position="1"/>
        <end position="102"/>
    </location>
</feature>
<evidence type="ECO:0000259" key="3">
    <source>
        <dbReference type="Pfam" id="PF00326"/>
    </source>
</evidence>
<keyword evidence="5" id="KW-1185">Reference proteome</keyword>
<organism evidence="4 5">
    <name type="scientific">Eimeria tenella</name>
    <name type="common">Coccidian parasite</name>
    <dbReference type="NCBI Taxonomy" id="5802"/>
    <lineage>
        <taxon>Eukaryota</taxon>
        <taxon>Sar</taxon>
        <taxon>Alveolata</taxon>
        <taxon>Apicomplexa</taxon>
        <taxon>Conoidasida</taxon>
        <taxon>Coccidia</taxon>
        <taxon>Eucoccidiorida</taxon>
        <taxon>Eimeriorina</taxon>
        <taxon>Eimeriidae</taxon>
        <taxon>Eimeria</taxon>
    </lineage>
</organism>
<dbReference type="OrthoDB" id="416344at2759"/>
<evidence type="ECO:0000256" key="1">
    <source>
        <dbReference type="ARBA" id="ARBA00022801"/>
    </source>
</evidence>
<feature type="compositionally biased region" description="Basic and acidic residues" evidence="2">
    <location>
        <begin position="47"/>
        <end position="82"/>
    </location>
</feature>
<feature type="compositionally biased region" description="Low complexity" evidence="2">
    <location>
        <begin position="15"/>
        <end position="46"/>
    </location>
</feature>
<protein>
    <submittedName>
        <fullName evidence="4">Acylamino-acid-releasing enzyme, putative</fullName>
    </submittedName>
</protein>
<dbReference type="PANTHER" id="PTHR42776">
    <property type="entry name" value="SERINE PEPTIDASE S9 FAMILY MEMBER"/>
    <property type="match status" value="1"/>
</dbReference>